<evidence type="ECO:0000259" key="2">
    <source>
        <dbReference type="Pfam" id="PF03527"/>
    </source>
</evidence>
<dbReference type="NCBIfam" id="TIGR03696">
    <property type="entry name" value="Rhs_assc_core"/>
    <property type="match status" value="1"/>
</dbReference>
<dbReference type="InterPro" id="IPR001826">
    <property type="entry name" value="RHS"/>
</dbReference>
<dbReference type="InterPro" id="IPR056823">
    <property type="entry name" value="TEN-like_YD-shell"/>
</dbReference>
<dbReference type="EMBL" id="JBHLZP010000368">
    <property type="protein sequence ID" value="MFB9837343.1"/>
    <property type="molecule type" value="Genomic_DNA"/>
</dbReference>
<dbReference type="Pfam" id="PF05593">
    <property type="entry name" value="RHS_repeat"/>
    <property type="match status" value="7"/>
</dbReference>
<dbReference type="Pfam" id="PF03527">
    <property type="entry name" value="RHS"/>
    <property type="match status" value="1"/>
</dbReference>
<dbReference type="InterPro" id="IPR006530">
    <property type="entry name" value="YD"/>
</dbReference>
<evidence type="ECO:0000259" key="5">
    <source>
        <dbReference type="Pfam" id="PF25023"/>
    </source>
</evidence>
<evidence type="ECO:0000256" key="1">
    <source>
        <dbReference type="ARBA" id="ARBA00022737"/>
    </source>
</evidence>
<dbReference type="Pfam" id="PF20148">
    <property type="entry name" value="DUF6531"/>
    <property type="match status" value="1"/>
</dbReference>
<sequence length="1163" mass="129086">MASGEVVLTQTDVELPGLLPLVVSRSHISSYRAGISYGRSWASSLDRRLVIEGDTAIYASGDGMLLSYSLSPSSSPPAPVMPEEGPRLPLERVDDGFTVTDPALGHVMRFAGGNARSDDAAGARVLPLTSITDRNGNRLDFDRRGDHSVARIRGSSGYRVAVDYEDGRVRALRLLGDDEDRSGRVVVRYGYNDDGDLAEVVDSSGEPHRFRYDGEGRLTGWDDRVGCWYRYHYDDEGRCVATEGPGGHLSATFAYLADGRRTVMTNSLGQATTFRMNDRGQVVAVTDPAGNVTVAEWDRRDRLLAVVDPLGRTERYRYDDQGNLSEIVRADGRRATVAYDALDLPTVITEADGSVWRQEHDDRGNLLACTNALGAVTRYTYDERGRLTSITDALGRRTEVVTDDTGLPVKVTDPAGAITRWAHDEFGRPTEITWPAGETVRLGWTDEGNLEWRSLPGGGTERWTYDAEGNVTAYTDAAGHVTRTEYTGFELVSARVGPDGARLEFGHDTELRLTSVTDARGLVWRYEYDAAGNLVAETDFDGRELRYAYDAAGRLIARTNGAGQIVRYTRDAMGDIVRQVDGDGEVTTFDHDPAGRLVRARNADADLRLDRDALGQVVVEECNGQAVHQRFDPLGRRIWRRTPSGVETHWRYGPGGRLVSLETAGQVLRFGHDDSGRETARTIAGGMTLTCGWDAAHRLRSQTLWRPPPTGERRAGTAGDPVWHRTYTYRTDGHLTAVDDSLSGRRRFDLDPAGRVTAVHARERDERYVYDAAGNLTEARWPGRDETARAPLGPREYADAMIRRAGRVTFEHDAQGRVVRRRERSLSGRLVEWRYAWDADDRLTAVITPGGERWRYRYDPLGRRIAKQRLAPGSGHVVEQTDFAWDDVVLAERTRTVPGETGTGSRTTTWEYEPGTFRPMTQVDHEQGRGASPERTDHAFYAIVTDLVGTPTEMVDPRGEVVWRRGSSLWGAPTVAGETDEVCPLRFPNHHHDPETGLDYNYFRYYDPATARYQSADPLGIADSPNPYAYVSNPFHGMDPLGLFLCVHPRPDGQHVFAGHANFTPKNGYTTVPHGTAICFYSKHGRVLTDWKGLRIEKGRPGVKPVETFTAGQRVPNYTLYPPGDLGTVEGLSHTVDRPTHLSQLLDPNMGRVHWAACRNVAR</sequence>
<dbReference type="SUPFAM" id="SSF101898">
    <property type="entry name" value="NHL repeat"/>
    <property type="match status" value="1"/>
</dbReference>
<evidence type="ECO:0000313" key="7">
    <source>
        <dbReference type="Proteomes" id="UP001589627"/>
    </source>
</evidence>
<feature type="domain" description="DUF6531" evidence="3">
    <location>
        <begin position="1"/>
        <end position="68"/>
    </location>
</feature>
<feature type="domain" description="RHS protein conserved region" evidence="2">
    <location>
        <begin position="943"/>
        <end position="972"/>
    </location>
</feature>
<dbReference type="InterPro" id="IPR031325">
    <property type="entry name" value="RHS_repeat"/>
</dbReference>
<dbReference type="PANTHER" id="PTHR32305">
    <property type="match status" value="1"/>
</dbReference>
<dbReference type="InterPro" id="IPR050708">
    <property type="entry name" value="T6SS_VgrG/RHS"/>
</dbReference>
<dbReference type="InterPro" id="IPR049002">
    <property type="entry name" value="Stv"/>
</dbReference>
<reference evidence="6 7" key="1">
    <citation type="submission" date="2024-09" db="EMBL/GenBank/DDBJ databases">
        <authorList>
            <person name="Sun Q."/>
            <person name="Mori K."/>
        </authorList>
    </citation>
    <scope>NUCLEOTIDE SEQUENCE [LARGE SCALE GENOMIC DNA]</scope>
    <source>
        <strain evidence="6 7">TBRC 0563</strain>
    </source>
</reference>
<evidence type="ECO:0000259" key="3">
    <source>
        <dbReference type="Pfam" id="PF20148"/>
    </source>
</evidence>
<dbReference type="Pfam" id="PF25023">
    <property type="entry name" value="TEN_YD-shell"/>
    <property type="match status" value="1"/>
</dbReference>
<keyword evidence="1" id="KW-0677">Repeat</keyword>
<evidence type="ECO:0000259" key="4">
    <source>
        <dbReference type="Pfam" id="PF21527"/>
    </source>
</evidence>
<evidence type="ECO:0000313" key="6">
    <source>
        <dbReference type="EMBL" id="MFB9837343.1"/>
    </source>
</evidence>
<dbReference type="RefSeq" id="WP_378210157.1">
    <property type="nucleotide sequence ID" value="NZ_JBHLZP010000368.1"/>
</dbReference>
<dbReference type="Gene3D" id="2.180.10.10">
    <property type="entry name" value="RHS repeat-associated core"/>
    <property type="match status" value="3"/>
</dbReference>
<dbReference type="SUPFAM" id="SSF69304">
    <property type="entry name" value="Tricorn protease N-terminal domain"/>
    <property type="match status" value="1"/>
</dbReference>
<feature type="domain" description="Teneurin-like YD-shell" evidence="5">
    <location>
        <begin position="128"/>
        <end position="219"/>
    </location>
</feature>
<dbReference type="InterPro" id="IPR022385">
    <property type="entry name" value="Rhs_assc_core"/>
</dbReference>
<proteinExistence type="predicted"/>
<protein>
    <submittedName>
        <fullName evidence="6">Adhesin</fullName>
    </submittedName>
</protein>
<organism evidence="6 7">
    <name type="scientific">Actinoallomurus acaciae</name>
    <dbReference type="NCBI Taxonomy" id="502577"/>
    <lineage>
        <taxon>Bacteria</taxon>
        <taxon>Bacillati</taxon>
        <taxon>Actinomycetota</taxon>
        <taxon>Actinomycetes</taxon>
        <taxon>Streptosporangiales</taxon>
        <taxon>Thermomonosporaceae</taxon>
        <taxon>Actinoallomurus</taxon>
    </lineage>
</organism>
<dbReference type="Pfam" id="PF21527">
    <property type="entry name" value="Stv"/>
    <property type="match status" value="1"/>
</dbReference>
<feature type="domain" description="Putative adhesin Stv" evidence="4">
    <location>
        <begin position="1055"/>
        <end position="1160"/>
    </location>
</feature>
<keyword evidence="7" id="KW-1185">Reference proteome</keyword>
<accession>A0ABV5YQM9</accession>
<dbReference type="NCBIfam" id="TIGR01643">
    <property type="entry name" value="YD_repeat_2x"/>
    <property type="match status" value="12"/>
</dbReference>
<gene>
    <name evidence="6" type="ORF">ACFFNX_34740</name>
</gene>
<name>A0ABV5YQM9_9ACTN</name>
<dbReference type="InterPro" id="IPR045351">
    <property type="entry name" value="DUF6531"/>
</dbReference>
<comment type="caution">
    <text evidence="6">The sequence shown here is derived from an EMBL/GenBank/DDBJ whole genome shotgun (WGS) entry which is preliminary data.</text>
</comment>
<dbReference type="PANTHER" id="PTHR32305:SF15">
    <property type="entry name" value="PROTEIN RHSA-RELATED"/>
    <property type="match status" value="1"/>
</dbReference>
<dbReference type="Proteomes" id="UP001589627">
    <property type="component" value="Unassembled WGS sequence"/>
</dbReference>